<dbReference type="AlphaFoldDB" id="A0A3N2C3W4"/>
<reference evidence="2 3" key="1">
    <citation type="submission" date="2018-11" db="EMBL/GenBank/DDBJ databases">
        <title>Sequencing the genomes of 1000 actinobacteria strains.</title>
        <authorList>
            <person name="Klenk H.-P."/>
        </authorList>
    </citation>
    <scope>NUCLEOTIDE SEQUENCE [LARGE SCALE GENOMIC DNA]</scope>
    <source>
        <strain evidence="2 3">DSM 14012</strain>
    </source>
</reference>
<keyword evidence="1" id="KW-0472">Membrane</keyword>
<dbReference type="EMBL" id="RKHL01000001">
    <property type="protein sequence ID" value="ROR82130.1"/>
    <property type="molecule type" value="Genomic_DNA"/>
</dbReference>
<keyword evidence="1" id="KW-1133">Transmembrane helix</keyword>
<keyword evidence="1" id="KW-0812">Transmembrane</keyword>
<feature type="transmembrane region" description="Helical" evidence="1">
    <location>
        <begin position="25"/>
        <end position="50"/>
    </location>
</feature>
<protein>
    <submittedName>
        <fullName evidence="2">Uncharacterized protein</fullName>
    </submittedName>
</protein>
<evidence type="ECO:0000313" key="2">
    <source>
        <dbReference type="EMBL" id="ROR82130.1"/>
    </source>
</evidence>
<feature type="transmembrane region" description="Helical" evidence="1">
    <location>
        <begin position="144"/>
        <end position="166"/>
    </location>
</feature>
<name>A0A3N2C3W4_9MICO</name>
<gene>
    <name evidence="2" type="ORF">EDD42_2217</name>
</gene>
<comment type="caution">
    <text evidence="2">The sequence shown here is derived from an EMBL/GenBank/DDBJ whole genome shotgun (WGS) entry which is preliminary data.</text>
</comment>
<accession>A0A3N2C3W4</accession>
<keyword evidence="3" id="KW-1185">Reference proteome</keyword>
<feature type="transmembrane region" description="Helical" evidence="1">
    <location>
        <begin position="88"/>
        <end position="106"/>
    </location>
</feature>
<dbReference type="Proteomes" id="UP000266915">
    <property type="component" value="Unassembled WGS sequence"/>
</dbReference>
<organism evidence="2 3">
    <name type="scientific">Plantibacter flavus</name>
    <dbReference type="NCBI Taxonomy" id="150123"/>
    <lineage>
        <taxon>Bacteria</taxon>
        <taxon>Bacillati</taxon>
        <taxon>Actinomycetota</taxon>
        <taxon>Actinomycetes</taxon>
        <taxon>Micrococcales</taxon>
        <taxon>Microbacteriaceae</taxon>
        <taxon>Plantibacter</taxon>
    </lineage>
</organism>
<feature type="transmembrane region" description="Helical" evidence="1">
    <location>
        <begin position="178"/>
        <end position="202"/>
    </location>
</feature>
<evidence type="ECO:0000256" key="1">
    <source>
        <dbReference type="SAM" id="Phobius"/>
    </source>
</evidence>
<sequence>MWHGITPRHHRNMDSFTELFGTSPLIWAILGAEAAFWILLFGGLAVRYLLRRRRLSAIMLIGVPVVDLVLLVLTATDLASGEEPNVTHLLATIYLGFTVAFGHALITKADVWFAHRFAGGPAPRPKPKSGPAYVRAAWSEWRRVVLAVAIAVAGLLAMQAMVGWTVPASFALANEDVIWGMIIKLVAITGIWFAAGPVYAVLFRSAAPASDTTERVSDSIPTSQGRP</sequence>
<feature type="transmembrane region" description="Helical" evidence="1">
    <location>
        <begin position="57"/>
        <end position="76"/>
    </location>
</feature>
<evidence type="ECO:0000313" key="3">
    <source>
        <dbReference type="Proteomes" id="UP000266915"/>
    </source>
</evidence>
<proteinExistence type="predicted"/>